<name>A0A1H6DB79_9GAMM</name>
<feature type="domain" description="CYTH" evidence="1">
    <location>
        <begin position="2"/>
        <end position="207"/>
    </location>
</feature>
<dbReference type="InterPro" id="IPR039013">
    <property type="entry name" value="YgiF"/>
</dbReference>
<dbReference type="PANTHER" id="PTHR39569">
    <property type="entry name" value="INORGANIC TRIPHOSPHATASE"/>
    <property type="match status" value="1"/>
</dbReference>
<sequence length="345" mass="38506">MGAETELKLGLLPEYGPEVAGLPILEQYAKAEPECRQLDNTYFDTPDHALTAARVALRIRRDGERYIQTLKTAGDGRGGLSVRGEWEWELAEPVLELDKVRAHLPPQLNDDALLTTLEPVFDTNFERHIWLLGGGEGAEAWQVEMALDRGEIRAGLQSTELSELELELKSGPTEALFQLALEIARQIPVQVRDDSKAQRGYALAGLQRSPFRVELAFKGGEDQTLVELISDCLKAWPAQLAKAIAGDDSALQELNRTLDLMLVALESQPDIAAHCQVLISQYQRLRADTGRAWDWRLLEMMPTQWRQKQHDQAAGLLQGLSRKTLPGQLALATGELLWQIDDDED</sequence>
<dbReference type="EMBL" id="FNVQ01000005">
    <property type="protein sequence ID" value="SEG82697.1"/>
    <property type="molecule type" value="Genomic_DNA"/>
</dbReference>
<evidence type="ECO:0000313" key="2">
    <source>
        <dbReference type="EMBL" id="SEG82697.1"/>
    </source>
</evidence>
<organism evidence="2 3">
    <name type="scientific">Marinobacterium lutimaris</name>
    <dbReference type="NCBI Taxonomy" id="568106"/>
    <lineage>
        <taxon>Bacteria</taxon>
        <taxon>Pseudomonadati</taxon>
        <taxon>Pseudomonadota</taxon>
        <taxon>Gammaproteobacteria</taxon>
        <taxon>Oceanospirillales</taxon>
        <taxon>Oceanospirillaceae</taxon>
        <taxon>Marinobacterium</taxon>
    </lineage>
</organism>
<dbReference type="GO" id="GO:0050355">
    <property type="term" value="F:inorganic triphosphate phosphatase activity"/>
    <property type="evidence" value="ECO:0007669"/>
    <property type="project" value="InterPro"/>
</dbReference>
<dbReference type="OrthoDB" id="3034217at2"/>
<dbReference type="CDD" id="cd07756">
    <property type="entry name" value="CYTH-like_Pase_CHAD"/>
    <property type="match status" value="1"/>
</dbReference>
<evidence type="ECO:0000313" key="3">
    <source>
        <dbReference type="Proteomes" id="UP000236745"/>
    </source>
</evidence>
<dbReference type="InterPro" id="IPR033469">
    <property type="entry name" value="CYTH-like_dom_sf"/>
</dbReference>
<dbReference type="RefSeq" id="WP_160115563.1">
    <property type="nucleotide sequence ID" value="NZ_FNVQ01000005.1"/>
</dbReference>
<dbReference type="PROSITE" id="PS51707">
    <property type="entry name" value="CYTH"/>
    <property type="match status" value="1"/>
</dbReference>
<evidence type="ECO:0000259" key="1">
    <source>
        <dbReference type="PROSITE" id="PS51707"/>
    </source>
</evidence>
<dbReference type="SUPFAM" id="SSF55154">
    <property type="entry name" value="CYTH-like phosphatases"/>
    <property type="match status" value="1"/>
</dbReference>
<dbReference type="PANTHER" id="PTHR39569:SF1">
    <property type="entry name" value="INORGANIC TRIPHOSPHATASE"/>
    <property type="match status" value="1"/>
</dbReference>
<proteinExistence type="predicted"/>
<protein>
    <submittedName>
        <fullName evidence="2">CYTH domain-containing protein</fullName>
    </submittedName>
</protein>
<reference evidence="2 3" key="1">
    <citation type="submission" date="2016-10" db="EMBL/GenBank/DDBJ databases">
        <authorList>
            <person name="de Groot N.N."/>
        </authorList>
    </citation>
    <scope>NUCLEOTIDE SEQUENCE [LARGE SCALE GENOMIC DNA]</scope>
    <source>
        <strain evidence="2 3">DSM 22012</strain>
    </source>
</reference>
<dbReference type="SMART" id="SM01118">
    <property type="entry name" value="CYTH"/>
    <property type="match status" value="1"/>
</dbReference>
<dbReference type="Gene3D" id="2.40.320.10">
    <property type="entry name" value="Hypothetical Protein Pfu-838710-001"/>
    <property type="match status" value="1"/>
</dbReference>
<gene>
    <name evidence="2" type="ORF">SAMN05444390_105393</name>
</gene>
<dbReference type="Pfam" id="PF01928">
    <property type="entry name" value="CYTH"/>
    <property type="match status" value="1"/>
</dbReference>
<accession>A0A1H6DB79</accession>
<dbReference type="Proteomes" id="UP000236745">
    <property type="component" value="Unassembled WGS sequence"/>
</dbReference>
<keyword evidence="3" id="KW-1185">Reference proteome</keyword>
<dbReference type="InterPro" id="IPR023577">
    <property type="entry name" value="CYTH_domain"/>
</dbReference>
<dbReference type="AlphaFoldDB" id="A0A1H6DB79"/>
<dbReference type="GO" id="GO:0046872">
    <property type="term" value="F:metal ion binding"/>
    <property type="evidence" value="ECO:0007669"/>
    <property type="project" value="TreeGrafter"/>
</dbReference>